<organism evidence="2 3">
    <name type="scientific">Bifidobacterium longum subsp. infantis</name>
    <dbReference type="NCBI Taxonomy" id="1682"/>
    <lineage>
        <taxon>Bacteria</taxon>
        <taxon>Bacillati</taxon>
        <taxon>Actinomycetota</taxon>
        <taxon>Actinomycetes</taxon>
        <taxon>Bifidobacteriales</taxon>
        <taxon>Bifidobacteriaceae</taxon>
        <taxon>Bifidobacterium</taxon>
    </lineage>
</organism>
<dbReference type="InterPro" id="IPR000330">
    <property type="entry name" value="SNF2_N"/>
</dbReference>
<dbReference type="SMART" id="SM00487">
    <property type="entry name" value="DEXDc"/>
    <property type="match status" value="1"/>
</dbReference>
<accession>A0A564VC74</accession>
<dbReference type="Pfam" id="PF00176">
    <property type="entry name" value="SNF2-rel_dom"/>
    <property type="match status" value="1"/>
</dbReference>
<dbReference type="Proteomes" id="UP000345266">
    <property type="component" value="Unassembled WGS sequence"/>
</dbReference>
<name>A0A564VC74_BIFLI</name>
<dbReference type="Pfam" id="PF00271">
    <property type="entry name" value="Helicase_C"/>
    <property type="match status" value="1"/>
</dbReference>
<dbReference type="SUPFAM" id="SSF52540">
    <property type="entry name" value="P-loop containing nucleoside triphosphate hydrolases"/>
    <property type="match status" value="2"/>
</dbReference>
<dbReference type="InterPro" id="IPR014001">
    <property type="entry name" value="Helicase_ATP-bd"/>
</dbReference>
<evidence type="ECO:0000313" key="3">
    <source>
        <dbReference type="Proteomes" id="UP000345266"/>
    </source>
</evidence>
<gene>
    <name evidence="2" type="ORF">BLJG463_00546</name>
</gene>
<dbReference type="Gene3D" id="3.40.50.300">
    <property type="entry name" value="P-loop containing nucleotide triphosphate hydrolases"/>
    <property type="match status" value="1"/>
</dbReference>
<dbReference type="InterPro" id="IPR038718">
    <property type="entry name" value="SNF2-like_sf"/>
</dbReference>
<dbReference type="RefSeq" id="WP_234884636.1">
    <property type="nucleotide sequence ID" value="NZ_CABHND010000037.1"/>
</dbReference>
<dbReference type="EMBL" id="CABHNT010000008">
    <property type="protein sequence ID" value="VUX30136.1"/>
    <property type="molecule type" value="Genomic_DNA"/>
</dbReference>
<dbReference type="InterPro" id="IPR027417">
    <property type="entry name" value="P-loop_NTPase"/>
</dbReference>
<dbReference type="GO" id="GO:0005524">
    <property type="term" value="F:ATP binding"/>
    <property type="evidence" value="ECO:0007669"/>
    <property type="project" value="InterPro"/>
</dbReference>
<evidence type="ECO:0000313" key="2">
    <source>
        <dbReference type="EMBL" id="VUX30136.1"/>
    </source>
</evidence>
<reference evidence="2 3" key="1">
    <citation type="submission" date="2019-07" db="EMBL/GenBank/DDBJ databases">
        <authorList>
            <person name="Hibberd C M."/>
            <person name="Gehrig L. J."/>
            <person name="Chang H.-W."/>
            <person name="Venkatesh S."/>
        </authorList>
    </citation>
    <scope>NUCLEOTIDE SEQUENCE [LARGE SCALE GENOMIC DNA]</scope>
    <source>
        <strain evidence="2">Bifidobacterium_longum_subsp_infantis_JG_Bg463</strain>
    </source>
</reference>
<dbReference type="InterPro" id="IPR001650">
    <property type="entry name" value="Helicase_C-like"/>
</dbReference>
<dbReference type="PROSITE" id="PS51192">
    <property type="entry name" value="HELICASE_ATP_BIND_1"/>
    <property type="match status" value="1"/>
</dbReference>
<feature type="domain" description="Helicase ATP-binding" evidence="1">
    <location>
        <begin position="18"/>
        <end position="182"/>
    </location>
</feature>
<dbReference type="Gene3D" id="3.40.50.10810">
    <property type="entry name" value="Tandem AAA-ATPase domain"/>
    <property type="match status" value="1"/>
</dbReference>
<dbReference type="AlphaFoldDB" id="A0A564VC74"/>
<proteinExistence type="predicted"/>
<evidence type="ECO:0000259" key="1">
    <source>
        <dbReference type="PROSITE" id="PS51192"/>
    </source>
</evidence>
<sequence>MKTPLHDYQKQAIRFALKAFASPSRGCGLFLEPGLGKTLTSIAVMDIMHAADPHARFLVIAPALVARNSWPDELERWKNMHSLTWAAAVGTPKQRSKALDAGADVTVIGQDNLKWLDDKVGDWPWTGLIVDELSGYKTPRSNRGLVLRRHARKARWTLGLTGTPATKNLLDLWGEIAVIDRSETLERSMTRYRDRWFTPTRYIDMGGCRQPIDYRPRDGAQQEILDLIEPFCLSMKASDRLPGLPSMIETDHWLDMPKPTRDTYDQMRRQMVAELGDGTTVTAANAGVLTAKLAQLTCGCLYPDADDPDGTIRHVDDVKLDALADIIGAADGPVLVFYQFTDELERMRARFPGMREVHEQGVLEEWRNGRVPLLAAHPQAAKYGLNIQDGGHEIVWTSLPWSFDDYRQACDRLHRQGQKRTVRVHRLLESNTVDRRKLDVLTGRMMLHEAVMDALEGETAGINI</sequence>
<protein>
    <recommendedName>
        <fullName evidence="1">Helicase ATP-binding domain-containing protein</fullName>
    </recommendedName>
</protein>
<dbReference type="CDD" id="cd18013">
    <property type="entry name" value="DEXQc_bact_SNF2"/>
    <property type="match status" value="1"/>
</dbReference>
<dbReference type="PANTHER" id="PTHR10799">
    <property type="entry name" value="SNF2/RAD54 HELICASE FAMILY"/>
    <property type="match status" value="1"/>
</dbReference>